<feature type="region of interest" description="Disordered" evidence="1">
    <location>
        <begin position="215"/>
        <end position="242"/>
    </location>
</feature>
<protein>
    <recommendedName>
        <fullName evidence="4">PH domain containing protein</fullName>
    </recommendedName>
</protein>
<name>L8H8P9_ACACF</name>
<feature type="region of interest" description="Disordered" evidence="1">
    <location>
        <begin position="311"/>
        <end position="330"/>
    </location>
</feature>
<evidence type="ECO:0008006" key="4">
    <source>
        <dbReference type="Google" id="ProtNLM"/>
    </source>
</evidence>
<feature type="compositionally biased region" description="Low complexity" evidence="1">
    <location>
        <begin position="411"/>
        <end position="425"/>
    </location>
</feature>
<dbReference type="VEuPathDB" id="AmoebaDB:ACA1_045970"/>
<sequence length="443" mass="45468">MEATKDAWRSLTDKWSATSGGAKHDQLLDFDMPSTASSSLPSASSSSSSHHQSSLSSFSSPSSPLSSSSSSLFSTISQTLKKSTTAVKMAAATATSAVVSPYERASIVEGDVTKAGHVISVMGWQAVWPGINLLELTTTGLRLLSEEKRVKSDMRIAAVEAVGVDERNPLQFFVRGKAPAVTWSLECRSASDAAAWVAAIQEAIEANHYGVGLGGDDDPFGSSQSRRSRAATAPPAPLFRTTAASPHDLSLHHHHHNGTTSQATPSLFSIDEPLASGVGDAELGPLGVVPLSQPPAAIDSAASDGGLLLGLGGGGSGKEPHRHNGGVAETGLIKIALPSRARRPRANTYAAPHTALTSPPRLRSPSISRAPLASPGASSPTAAAAEAAWDPFGDAFARKLPTSPAPPSSSPSPSSSSSSGQTLPVVPSPASPTPAQETFNFLD</sequence>
<proteinExistence type="predicted"/>
<dbReference type="AlphaFoldDB" id="L8H8P9"/>
<dbReference type="EMBL" id="KB007894">
    <property type="protein sequence ID" value="ELR21899.1"/>
    <property type="molecule type" value="Genomic_DNA"/>
</dbReference>
<dbReference type="RefSeq" id="XP_004347731.1">
    <property type="nucleotide sequence ID" value="XM_004347681.1"/>
</dbReference>
<feature type="region of interest" description="Disordered" evidence="1">
    <location>
        <begin position="336"/>
        <end position="443"/>
    </location>
</feature>
<evidence type="ECO:0000313" key="3">
    <source>
        <dbReference type="Proteomes" id="UP000011083"/>
    </source>
</evidence>
<evidence type="ECO:0000313" key="2">
    <source>
        <dbReference type="EMBL" id="ELR21899.1"/>
    </source>
</evidence>
<feature type="compositionally biased region" description="Low complexity" evidence="1">
    <location>
        <begin position="33"/>
        <end position="66"/>
    </location>
</feature>
<accession>L8H8P9</accession>
<dbReference type="KEGG" id="acan:ACA1_045970"/>
<gene>
    <name evidence="2" type="ORF">ACA1_045970</name>
</gene>
<organism evidence="2 3">
    <name type="scientific">Acanthamoeba castellanii (strain ATCC 30010 / Neff)</name>
    <dbReference type="NCBI Taxonomy" id="1257118"/>
    <lineage>
        <taxon>Eukaryota</taxon>
        <taxon>Amoebozoa</taxon>
        <taxon>Discosea</taxon>
        <taxon>Longamoebia</taxon>
        <taxon>Centramoebida</taxon>
        <taxon>Acanthamoebidae</taxon>
        <taxon>Acanthamoeba</taxon>
    </lineage>
</organism>
<reference evidence="2 3" key="1">
    <citation type="journal article" date="2013" name="Genome Biol.">
        <title>Genome of Acanthamoeba castellanii highlights extensive lateral gene transfer and early evolution of tyrosine kinase signaling.</title>
        <authorList>
            <person name="Clarke M."/>
            <person name="Lohan A.J."/>
            <person name="Liu B."/>
            <person name="Lagkouvardos I."/>
            <person name="Roy S."/>
            <person name="Zafar N."/>
            <person name="Bertelli C."/>
            <person name="Schilde C."/>
            <person name="Kianianmomeni A."/>
            <person name="Burglin T.R."/>
            <person name="Frech C."/>
            <person name="Turcotte B."/>
            <person name="Kopec K.O."/>
            <person name="Synnott J.M."/>
            <person name="Choo C."/>
            <person name="Paponov I."/>
            <person name="Finkler A."/>
            <person name="Soon Heng Tan C."/>
            <person name="Hutchins A.P."/>
            <person name="Weinmeier T."/>
            <person name="Rattei T."/>
            <person name="Chu J.S."/>
            <person name="Gimenez G."/>
            <person name="Irimia M."/>
            <person name="Rigden D.J."/>
            <person name="Fitzpatrick D.A."/>
            <person name="Lorenzo-Morales J."/>
            <person name="Bateman A."/>
            <person name="Chiu C.H."/>
            <person name="Tang P."/>
            <person name="Hegemann P."/>
            <person name="Fromm H."/>
            <person name="Raoult D."/>
            <person name="Greub G."/>
            <person name="Miranda-Saavedra D."/>
            <person name="Chen N."/>
            <person name="Nash P."/>
            <person name="Ginger M.L."/>
            <person name="Horn M."/>
            <person name="Schaap P."/>
            <person name="Caler L."/>
            <person name="Loftus B."/>
        </authorList>
    </citation>
    <scope>NUCLEOTIDE SEQUENCE [LARGE SCALE GENOMIC DNA]</scope>
    <source>
        <strain evidence="2 3">Neff</strain>
    </source>
</reference>
<feature type="compositionally biased region" description="Basic and acidic residues" evidence="1">
    <location>
        <begin position="1"/>
        <end position="12"/>
    </location>
</feature>
<feature type="compositionally biased region" description="Low complexity" evidence="1">
    <location>
        <begin position="356"/>
        <end position="391"/>
    </location>
</feature>
<dbReference type="Proteomes" id="UP000011083">
    <property type="component" value="Unassembled WGS sequence"/>
</dbReference>
<evidence type="ECO:0000256" key="1">
    <source>
        <dbReference type="SAM" id="MobiDB-lite"/>
    </source>
</evidence>
<dbReference type="GeneID" id="14922815"/>
<feature type="compositionally biased region" description="Low complexity" evidence="1">
    <location>
        <begin position="222"/>
        <end position="233"/>
    </location>
</feature>
<feature type="region of interest" description="Disordered" evidence="1">
    <location>
        <begin position="1"/>
        <end position="66"/>
    </location>
</feature>
<keyword evidence="3" id="KW-1185">Reference proteome</keyword>